<keyword evidence="2" id="KW-1185">Reference proteome</keyword>
<organism evidence="1 2">
    <name type="scientific">Flavivirga aquimarina</name>
    <dbReference type="NCBI Taxonomy" id="2027862"/>
    <lineage>
        <taxon>Bacteria</taxon>
        <taxon>Pseudomonadati</taxon>
        <taxon>Bacteroidota</taxon>
        <taxon>Flavobacteriia</taxon>
        <taxon>Flavobacteriales</taxon>
        <taxon>Flavobacteriaceae</taxon>
        <taxon>Flavivirga</taxon>
    </lineage>
</organism>
<evidence type="ECO:0000313" key="1">
    <source>
        <dbReference type="EMBL" id="MDO5971616.1"/>
    </source>
</evidence>
<name>A0ABT8WEQ0_9FLAO</name>
<dbReference type="RefSeq" id="WP_303279329.1">
    <property type="nucleotide sequence ID" value="NZ_JAUOEK010000169.1"/>
</dbReference>
<evidence type="ECO:0000313" key="2">
    <source>
        <dbReference type="Proteomes" id="UP001176883"/>
    </source>
</evidence>
<reference evidence="1" key="1">
    <citation type="submission" date="2023-07" db="EMBL/GenBank/DDBJ databases">
        <title>Two novel species in the genus Flavivirga.</title>
        <authorList>
            <person name="Kwon K."/>
        </authorList>
    </citation>
    <scope>NUCLEOTIDE SEQUENCE</scope>
    <source>
        <strain evidence="1">KCTC 52353</strain>
    </source>
</reference>
<protein>
    <submittedName>
        <fullName evidence="1">Na(+)-translocating NADH-quinone reductase subunit F</fullName>
    </submittedName>
</protein>
<sequence length="152" mass="17768">MNTSKRLEQALKKLYTAFHHNKLNPECCKQCAVGNILDNTDNWKYLSDSHGALELNYIGKVHQALGRKFNGYTPLELLKIERVFLNACNYKLPLHYKNEKPKNPTDKDVLFNGLNEVVKFLCYLDNISNVMDYTKLFEFENDKPKYKLVFTN</sequence>
<gene>
    <name evidence="1" type="ORF">Q4Q35_17570</name>
</gene>
<dbReference type="EMBL" id="JAUOEK010000169">
    <property type="protein sequence ID" value="MDO5971616.1"/>
    <property type="molecule type" value="Genomic_DNA"/>
</dbReference>
<comment type="caution">
    <text evidence="1">The sequence shown here is derived from an EMBL/GenBank/DDBJ whole genome shotgun (WGS) entry which is preliminary data.</text>
</comment>
<proteinExistence type="predicted"/>
<accession>A0ABT8WEQ0</accession>
<dbReference type="Proteomes" id="UP001176883">
    <property type="component" value="Unassembled WGS sequence"/>
</dbReference>